<keyword evidence="1 4" id="KW-0808">Transferase</keyword>
<dbReference type="EMBL" id="FOSH01000008">
    <property type="protein sequence ID" value="SFK33206.1"/>
    <property type="molecule type" value="Genomic_DNA"/>
</dbReference>
<evidence type="ECO:0000313" key="5">
    <source>
        <dbReference type="Proteomes" id="UP000198924"/>
    </source>
</evidence>
<sequence>MRHLLKRYGFFGSIRLASALVVTKIFYKPARLIRLPFYIRGRSAVKWGKHFTTGVGVRIDALGTKPHQIVIGNRVQLNDYVHIGAVDQVVIGNDVLIASKVFITDHNHGCYSNEHIESSPSENPTDRELYSAPVIIEDKVWIGESVSIMPGVTIGQGAVIGAGSVVTKDVDKNTIVVGVPARIVKKYCFNTKRWIKVRNQDESTK</sequence>
<reference evidence="5" key="1">
    <citation type="submission" date="2016-10" db="EMBL/GenBank/DDBJ databases">
        <authorList>
            <person name="Varghese N."/>
            <person name="Submissions S."/>
        </authorList>
    </citation>
    <scope>NUCLEOTIDE SEQUENCE [LARGE SCALE GENOMIC DNA]</scope>
    <source>
        <strain evidence="5">DSM 11578</strain>
    </source>
</reference>
<dbReference type="PROSITE" id="PS00101">
    <property type="entry name" value="HEXAPEP_TRANSFERASES"/>
    <property type="match status" value="1"/>
</dbReference>
<gene>
    <name evidence="4" type="ORF">SAMN04488079_108143</name>
</gene>
<evidence type="ECO:0000313" key="4">
    <source>
        <dbReference type="EMBL" id="SFK33206.1"/>
    </source>
</evidence>
<evidence type="ECO:0000256" key="2">
    <source>
        <dbReference type="ARBA" id="ARBA00022737"/>
    </source>
</evidence>
<keyword evidence="5" id="KW-1185">Reference proteome</keyword>
<organism evidence="4 5">
    <name type="scientific">Methylophaga sulfidovorans</name>
    <dbReference type="NCBI Taxonomy" id="45496"/>
    <lineage>
        <taxon>Bacteria</taxon>
        <taxon>Pseudomonadati</taxon>
        <taxon>Pseudomonadota</taxon>
        <taxon>Gammaproteobacteria</taxon>
        <taxon>Thiotrichales</taxon>
        <taxon>Piscirickettsiaceae</taxon>
        <taxon>Methylophaga</taxon>
    </lineage>
</organism>
<dbReference type="InterPro" id="IPR001451">
    <property type="entry name" value="Hexapep"/>
</dbReference>
<dbReference type="Pfam" id="PF00132">
    <property type="entry name" value="Hexapep"/>
    <property type="match status" value="1"/>
</dbReference>
<dbReference type="CDD" id="cd04647">
    <property type="entry name" value="LbH_MAT_like"/>
    <property type="match status" value="1"/>
</dbReference>
<keyword evidence="3" id="KW-0012">Acyltransferase</keyword>
<dbReference type="PANTHER" id="PTHR23416">
    <property type="entry name" value="SIALIC ACID SYNTHASE-RELATED"/>
    <property type="match status" value="1"/>
</dbReference>
<dbReference type="SUPFAM" id="SSF51161">
    <property type="entry name" value="Trimeric LpxA-like enzymes"/>
    <property type="match status" value="1"/>
</dbReference>
<dbReference type="PANTHER" id="PTHR23416:SF78">
    <property type="entry name" value="LIPOPOLYSACCHARIDE BIOSYNTHESIS O-ACETYL TRANSFERASE WBBJ-RELATED"/>
    <property type="match status" value="1"/>
</dbReference>
<protein>
    <submittedName>
        <fullName evidence="4">Lipopolysaccharide O-acetyltransferase</fullName>
    </submittedName>
</protein>
<name>A0A1I3YPS1_9GAMM</name>
<dbReference type="InterPro" id="IPR051159">
    <property type="entry name" value="Hexapeptide_acetyltransf"/>
</dbReference>
<dbReference type="Gene3D" id="2.160.10.10">
    <property type="entry name" value="Hexapeptide repeat proteins"/>
    <property type="match status" value="1"/>
</dbReference>
<proteinExistence type="predicted"/>
<dbReference type="OrthoDB" id="9815592at2"/>
<dbReference type="Proteomes" id="UP000198924">
    <property type="component" value="Unassembled WGS sequence"/>
</dbReference>
<dbReference type="STRING" id="45496.SAMN04488079_108143"/>
<dbReference type="GO" id="GO:0016746">
    <property type="term" value="F:acyltransferase activity"/>
    <property type="evidence" value="ECO:0007669"/>
    <property type="project" value="UniProtKB-KW"/>
</dbReference>
<dbReference type="InterPro" id="IPR011004">
    <property type="entry name" value="Trimer_LpxA-like_sf"/>
</dbReference>
<evidence type="ECO:0000256" key="1">
    <source>
        <dbReference type="ARBA" id="ARBA00022679"/>
    </source>
</evidence>
<evidence type="ECO:0000256" key="3">
    <source>
        <dbReference type="ARBA" id="ARBA00023315"/>
    </source>
</evidence>
<dbReference type="RefSeq" id="WP_091713554.1">
    <property type="nucleotide sequence ID" value="NZ_FOSH01000008.1"/>
</dbReference>
<keyword evidence="2" id="KW-0677">Repeat</keyword>
<accession>A0A1I3YPS1</accession>
<dbReference type="InterPro" id="IPR018357">
    <property type="entry name" value="Hexapep_transf_CS"/>
</dbReference>
<dbReference type="AlphaFoldDB" id="A0A1I3YPS1"/>